<accession>A0A2Z2L7G4</accession>
<dbReference type="AlphaFoldDB" id="A0A2Z2L7G4"/>
<evidence type="ECO:0008006" key="5">
    <source>
        <dbReference type="Google" id="ProtNLM"/>
    </source>
</evidence>
<keyword evidence="4" id="KW-1185">Reference proteome</keyword>
<dbReference type="EMBL" id="CP015994">
    <property type="protein sequence ID" value="ASI47453.1"/>
    <property type="molecule type" value="Genomic_DNA"/>
</dbReference>
<organism evidence="3 4">
    <name type="scientific">Anaplasma ovis str. Haibei</name>
    <dbReference type="NCBI Taxonomy" id="1248439"/>
    <lineage>
        <taxon>Bacteria</taxon>
        <taxon>Pseudomonadati</taxon>
        <taxon>Pseudomonadota</taxon>
        <taxon>Alphaproteobacteria</taxon>
        <taxon>Rickettsiales</taxon>
        <taxon>Anaplasmataceae</taxon>
        <taxon>Anaplasma</taxon>
    </lineage>
</organism>
<keyword evidence="2" id="KW-0732">Signal</keyword>
<evidence type="ECO:0000256" key="1">
    <source>
        <dbReference type="SAM" id="MobiDB-lite"/>
    </source>
</evidence>
<evidence type="ECO:0000313" key="4">
    <source>
        <dbReference type="Proteomes" id="UP000259762"/>
    </source>
</evidence>
<dbReference type="RefSeq" id="WP_075138717.1">
    <property type="nucleotide sequence ID" value="NZ_CP015994.1"/>
</dbReference>
<dbReference type="KEGG" id="aoh:AOV_00585"/>
<reference evidence="4" key="1">
    <citation type="submission" date="2018-06" db="EMBL/GenBank/DDBJ databases">
        <title>The Anaplasma ovis genome reveals a high proportion of pseudogenes.</title>
        <authorList>
            <person name="Liu Z."/>
            <person name="Peasley A.M."/>
            <person name="Yang J."/>
            <person name="Li Y."/>
            <person name="Guan G."/>
            <person name="Luo J."/>
            <person name="Yin H."/>
            <person name="Brayton K.A."/>
        </authorList>
    </citation>
    <scope>NUCLEOTIDE SEQUENCE [LARGE SCALE GENOMIC DNA]</scope>
    <source>
        <strain evidence="4">Haibei</strain>
    </source>
</reference>
<gene>
    <name evidence="3" type="ORF">AOV_00585</name>
</gene>
<feature type="chain" id="PRO_5016240462" description="P44/Msp2 family outer membrane protein" evidence="2">
    <location>
        <begin position="25"/>
        <end position="61"/>
    </location>
</feature>
<feature type="region of interest" description="Disordered" evidence="1">
    <location>
        <begin position="25"/>
        <end position="61"/>
    </location>
</feature>
<reference evidence="3 4" key="2">
    <citation type="journal article" date="2019" name="BMC Genomics">
        <title>The Anaplasma ovis genome reveals a high proportion of pseudogenes.</title>
        <authorList>
            <person name="Liu Z."/>
            <person name="Peasley A.M."/>
            <person name="Yang J."/>
            <person name="Li Y."/>
            <person name="Guan G."/>
            <person name="Luo J."/>
            <person name="Yin H."/>
            <person name="Brayton K.A."/>
        </authorList>
    </citation>
    <scope>NUCLEOTIDE SEQUENCE [LARGE SCALE GENOMIC DNA]</scope>
    <source>
        <strain evidence="3 4">Haibei</strain>
    </source>
</reference>
<feature type="compositionally biased region" description="Low complexity" evidence="1">
    <location>
        <begin position="50"/>
        <end position="61"/>
    </location>
</feature>
<sequence length="61" mass="6217">MLLRFLLIAGVSTWSVFHSVPVGAAEKSKSHPQRLANRPAGNAGAGTTISSRRSLGGSAAA</sequence>
<dbReference type="Proteomes" id="UP000259762">
    <property type="component" value="Chromosome"/>
</dbReference>
<evidence type="ECO:0000313" key="3">
    <source>
        <dbReference type="EMBL" id="ASI47453.1"/>
    </source>
</evidence>
<protein>
    <recommendedName>
        <fullName evidence="5">P44/Msp2 family outer membrane protein</fullName>
    </recommendedName>
</protein>
<evidence type="ECO:0000256" key="2">
    <source>
        <dbReference type="SAM" id="SignalP"/>
    </source>
</evidence>
<feature type="signal peptide" evidence="2">
    <location>
        <begin position="1"/>
        <end position="24"/>
    </location>
</feature>
<proteinExistence type="predicted"/>
<name>A0A2Z2L7G4_9RICK</name>